<dbReference type="GO" id="GO:0016020">
    <property type="term" value="C:membrane"/>
    <property type="evidence" value="ECO:0007669"/>
    <property type="project" value="InterPro"/>
</dbReference>
<dbReference type="InterPro" id="IPR021522">
    <property type="entry name" value="MctB"/>
</dbReference>
<dbReference type="Proteomes" id="UP001180845">
    <property type="component" value="Unassembled WGS sequence"/>
</dbReference>
<dbReference type="GO" id="GO:0055070">
    <property type="term" value="P:copper ion homeostasis"/>
    <property type="evidence" value="ECO:0007669"/>
    <property type="project" value="InterPro"/>
</dbReference>
<gene>
    <name evidence="2" type="ORF">JOF55_000487</name>
</gene>
<sequence>MRYHTVSIAAVFLALATGVLLGSTSVSESLLSHLGNKQDSLRHQVDQLRAERDTLKGKVVDAQRFGKAIGPLAVRGQLDQHSVVLMTTPDVHAQDREAMARMLASAGADVTGTVRLTERFTNPERAGQLQDVLTRLLPAGVQLPVASAPGTLAGGFLGPVALLDPRTGRPQISPQERAAALGGLSDGGFVRVSGDLRPAELAVVLTGGRARSENGNSSTAMMARFAAQVDRAGAGAVLVGRTGSGAGNSAVGAVRADPAISSVVSTVDNVDIAAGRVATVLALREQLDDRAGHYGSAGNAQGPLPQPRG</sequence>
<dbReference type="Pfam" id="PF11382">
    <property type="entry name" value="MctB"/>
    <property type="match status" value="1"/>
</dbReference>
<dbReference type="AlphaFoldDB" id="A0AAE3Z8J6"/>
<evidence type="ECO:0008006" key="4">
    <source>
        <dbReference type="Google" id="ProtNLM"/>
    </source>
</evidence>
<evidence type="ECO:0000313" key="2">
    <source>
        <dbReference type="EMBL" id="MDR7300306.1"/>
    </source>
</evidence>
<comment type="caution">
    <text evidence="2">The sequence shown here is derived from an EMBL/GenBank/DDBJ whole genome shotgun (WGS) entry which is preliminary data.</text>
</comment>
<dbReference type="EMBL" id="JAVDXW010000001">
    <property type="protein sequence ID" value="MDR7300306.1"/>
    <property type="molecule type" value="Genomic_DNA"/>
</dbReference>
<keyword evidence="3" id="KW-1185">Reference proteome</keyword>
<keyword evidence="1" id="KW-0175">Coiled coil</keyword>
<reference evidence="2" key="1">
    <citation type="submission" date="2023-07" db="EMBL/GenBank/DDBJ databases">
        <title>Sequencing the genomes of 1000 actinobacteria strains.</title>
        <authorList>
            <person name="Klenk H.-P."/>
        </authorList>
    </citation>
    <scope>NUCLEOTIDE SEQUENCE</scope>
    <source>
        <strain evidence="2">DSM 45977</strain>
    </source>
</reference>
<organism evidence="2 3">
    <name type="scientific">Haloactinomyces albus</name>
    <dbReference type="NCBI Taxonomy" id="1352928"/>
    <lineage>
        <taxon>Bacteria</taxon>
        <taxon>Bacillati</taxon>
        <taxon>Actinomycetota</taxon>
        <taxon>Actinomycetes</taxon>
        <taxon>Actinopolysporales</taxon>
        <taxon>Actinopolysporaceae</taxon>
        <taxon>Haloactinomyces</taxon>
    </lineage>
</organism>
<name>A0AAE3Z8J6_9ACTN</name>
<evidence type="ECO:0000256" key="1">
    <source>
        <dbReference type="SAM" id="Coils"/>
    </source>
</evidence>
<protein>
    <recommendedName>
        <fullName evidence="4">Copper transport outer membrane protein MctB</fullName>
    </recommendedName>
</protein>
<feature type="coiled-coil region" evidence="1">
    <location>
        <begin position="31"/>
        <end position="58"/>
    </location>
</feature>
<proteinExistence type="predicted"/>
<evidence type="ECO:0000313" key="3">
    <source>
        <dbReference type="Proteomes" id="UP001180845"/>
    </source>
</evidence>
<accession>A0AAE3Z8J6</accession>